<dbReference type="Gene3D" id="1.10.10.10">
    <property type="entry name" value="Winged helix-like DNA-binding domain superfamily/Winged helix DNA-binding domain"/>
    <property type="match status" value="1"/>
</dbReference>
<protein>
    <submittedName>
        <fullName evidence="4">DNA-binding transcriptional activator of the SARP family</fullName>
    </submittedName>
</protein>
<organism evidence="4 5">
    <name type="scientific">Paractinoplanes atraurantiacus</name>
    <dbReference type="NCBI Taxonomy" id="1036182"/>
    <lineage>
        <taxon>Bacteria</taxon>
        <taxon>Bacillati</taxon>
        <taxon>Actinomycetota</taxon>
        <taxon>Actinomycetes</taxon>
        <taxon>Micromonosporales</taxon>
        <taxon>Micromonosporaceae</taxon>
        <taxon>Paractinoplanes</taxon>
    </lineage>
</organism>
<dbReference type="CDD" id="cd15831">
    <property type="entry name" value="BTAD"/>
    <property type="match status" value="1"/>
</dbReference>
<dbReference type="InterPro" id="IPR011990">
    <property type="entry name" value="TPR-like_helical_dom_sf"/>
</dbReference>
<dbReference type="EMBL" id="OBDY01000013">
    <property type="protein sequence ID" value="SNY52480.1"/>
    <property type="molecule type" value="Genomic_DNA"/>
</dbReference>
<keyword evidence="1" id="KW-0805">Transcription regulation</keyword>
<name>A0A285IWQ8_9ACTN</name>
<dbReference type="Proteomes" id="UP000219612">
    <property type="component" value="Unassembled WGS sequence"/>
</dbReference>
<evidence type="ECO:0000313" key="5">
    <source>
        <dbReference type="Proteomes" id="UP000219612"/>
    </source>
</evidence>
<evidence type="ECO:0000259" key="3">
    <source>
        <dbReference type="SMART" id="SM01043"/>
    </source>
</evidence>
<dbReference type="SUPFAM" id="SSF48452">
    <property type="entry name" value="TPR-like"/>
    <property type="match status" value="1"/>
</dbReference>
<dbReference type="SMART" id="SM01043">
    <property type="entry name" value="BTAD"/>
    <property type="match status" value="1"/>
</dbReference>
<dbReference type="AlphaFoldDB" id="A0A285IWQ8"/>
<evidence type="ECO:0000256" key="1">
    <source>
        <dbReference type="ARBA" id="ARBA00023015"/>
    </source>
</evidence>
<dbReference type="Gene3D" id="1.25.40.10">
    <property type="entry name" value="Tetratricopeptide repeat domain"/>
    <property type="match status" value="1"/>
</dbReference>
<proteinExistence type="predicted"/>
<accession>A0A285IWQ8</accession>
<dbReference type="InterPro" id="IPR036388">
    <property type="entry name" value="WH-like_DNA-bd_sf"/>
</dbReference>
<keyword evidence="5" id="KW-1185">Reference proteome</keyword>
<evidence type="ECO:0000313" key="4">
    <source>
        <dbReference type="EMBL" id="SNY52480.1"/>
    </source>
</evidence>
<dbReference type="SUPFAM" id="SSF46894">
    <property type="entry name" value="C-terminal effector domain of the bipartite response regulators"/>
    <property type="match status" value="1"/>
</dbReference>
<keyword evidence="2" id="KW-0804">Transcription</keyword>
<dbReference type="RefSeq" id="WP_097322890.1">
    <property type="nucleotide sequence ID" value="NZ_OBDY01000013.1"/>
</dbReference>
<evidence type="ECO:0000256" key="2">
    <source>
        <dbReference type="ARBA" id="ARBA00023163"/>
    </source>
</evidence>
<dbReference type="PANTHER" id="PTHR35807">
    <property type="entry name" value="TRANSCRIPTIONAL REGULATOR REDD-RELATED"/>
    <property type="match status" value="1"/>
</dbReference>
<feature type="domain" description="Bacterial transcriptional activator" evidence="3">
    <location>
        <begin position="95"/>
        <end position="238"/>
    </location>
</feature>
<keyword evidence="4" id="KW-0238">DNA-binding</keyword>
<dbReference type="OrthoDB" id="3208838at2"/>
<sequence>MRVDVLGDLRVGDGAGSSPAVRGKPGELLRLLVAGQGRPVGIDVIIDVLWGERPPRSVTANLQTYASRVRSVLTCERRLAYGCGTYRLDLTAGECDLSRFVDLAAYGRTLRPGRAVQVLRAAVELWRGPPLTAAMRDRSVVAEGIACRFEEIRLRAYADLVDAACAAGEPESVVADLRQLVVEHPRREGVHGLLLRALYEAGEPAAALHAYHCLRHTLGAELGVEPGAELRRLYQAILRGHPVRSG</sequence>
<dbReference type="GO" id="GO:0006355">
    <property type="term" value="P:regulation of DNA-templated transcription"/>
    <property type="evidence" value="ECO:0007669"/>
    <property type="project" value="InterPro"/>
</dbReference>
<dbReference type="InterPro" id="IPR051677">
    <property type="entry name" value="AfsR-DnrI-RedD_regulator"/>
</dbReference>
<gene>
    <name evidence="4" type="ORF">SAMN05421748_11311</name>
</gene>
<dbReference type="InterPro" id="IPR016032">
    <property type="entry name" value="Sig_transdc_resp-reg_C-effctor"/>
</dbReference>
<dbReference type="Pfam" id="PF03704">
    <property type="entry name" value="BTAD"/>
    <property type="match status" value="1"/>
</dbReference>
<dbReference type="InterPro" id="IPR005158">
    <property type="entry name" value="BTAD"/>
</dbReference>
<dbReference type="PANTHER" id="PTHR35807:SF1">
    <property type="entry name" value="TRANSCRIPTIONAL REGULATOR REDD"/>
    <property type="match status" value="1"/>
</dbReference>
<dbReference type="GO" id="GO:0003677">
    <property type="term" value="F:DNA binding"/>
    <property type="evidence" value="ECO:0007669"/>
    <property type="project" value="UniProtKB-KW"/>
</dbReference>
<reference evidence="4 5" key="1">
    <citation type="submission" date="2017-09" db="EMBL/GenBank/DDBJ databases">
        <authorList>
            <person name="Ehlers B."/>
            <person name="Leendertz F.H."/>
        </authorList>
    </citation>
    <scope>NUCLEOTIDE SEQUENCE [LARGE SCALE GENOMIC DNA]</scope>
    <source>
        <strain evidence="4 5">CGMCC 4.6857</strain>
    </source>
</reference>